<evidence type="ECO:0000313" key="2">
    <source>
        <dbReference type="Proteomes" id="UP000321197"/>
    </source>
</evidence>
<accession>A0A511R2R7</accession>
<protein>
    <submittedName>
        <fullName evidence="1">Uncharacterized protein</fullName>
    </submittedName>
</protein>
<dbReference type="Proteomes" id="UP000321197">
    <property type="component" value="Unassembled WGS sequence"/>
</dbReference>
<dbReference type="RefSeq" id="WP_119341492.1">
    <property type="nucleotide sequence ID" value="NZ_BJXL01000066.1"/>
</dbReference>
<comment type="caution">
    <text evidence="1">The sequence shown here is derived from an EMBL/GenBank/DDBJ whole genome shotgun (WGS) entry which is preliminary data.</text>
</comment>
<evidence type="ECO:0000313" key="1">
    <source>
        <dbReference type="EMBL" id="GEM83895.1"/>
    </source>
</evidence>
<organism evidence="1 2">
    <name type="scientific">Meiothermus hypogaeus NBRC 106114</name>
    <dbReference type="NCBI Taxonomy" id="1227553"/>
    <lineage>
        <taxon>Bacteria</taxon>
        <taxon>Thermotogati</taxon>
        <taxon>Deinococcota</taxon>
        <taxon>Deinococci</taxon>
        <taxon>Thermales</taxon>
        <taxon>Thermaceae</taxon>
        <taxon>Meiothermus</taxon>
    </lineage>
</organism>
<reference evidence="1 2" key="1">
    <citation type="submission" date="2019-07" db="EMBL/GenBank/DDBJ databases">
        <title>Whole genome shotgun sequence of Meiothermus hypogaeus NBRC 106114.</title>
        <authorList>
            <person name="Hosoyama A."/>
            <person name="Uohara A."/>
            <person name="Ohji S."/>
            <person name="Ichikawa N."/>
        </authorList>
    </citation>
    <scope>NUCLEOTIDE SEQUENCE [LARGE SCALE GENOMIC DNA]</scope>
    <source>
        <strain evidence="1 2">NBRC 106114</strain>
    </source>
</reference>
<gene>
    <name evidence="1" type="ORF">MHY01S_20610</name>
</gene>
<name>A0A511R2R7_9DEIN</name>
<proteinExistence type="predicted"/>
<sequence length="91" mass="10145">MIKYFQFSVKAKLVDLEEMLDLGLLTLSDPAYSMNKSDLTEKEAANAALSELKYIKASNVYQWRSAIIPAANFGGLIVQLVSSWIDLNLES</sequence>
<dbReference type="AlphaFoldDB" id="A0A511R2R7"/>
<dbReference type="EMBL" id="BJXL01000066">
    <property type="protein sequence ID" value="GEM83895.1"/>
    <property type="molecule type" value="Genomic_DNA"/>
</dbReference>